<name>B8LVS5_TALSN</name>
<dbReference type="Gene3D" id="3.50.50.60">
    <property type="entry name" value="FAD/NAD(P)-binding domain"/>
    <property type="match status" value="1"/>
</dbReference>
<dbReference type="PRINTS" id="PR00411">
    <property type="entry name" value="PNDRDTASEI"/>
</dbReference>
<dbReference type="AlphaFoldDB" id="B8LVS5"/>
<organism evidence="3 4">
    <name type="scientific">Talaromyces stipitatus (strain ATCC 10500 / CBS 375.48 / QM 6759 / NRRL 1006)</name>
    <name type="common">Penicillium stipitatum</name>
    <dbReference type="NCBI Taxonomy" id="441959"/>
    <lineage>
        <taxon>Eukaryota</taxon>
        <taxon>Fungi</taxon>
        <taxon>Dikarya</taxon>
        <taxon>Ascomycota</taxon>
        <taxon>Pezizomycotina</taxon>
        <taxon>Eurotiomycetes</taxon>
        <taxon>Eurotiomycetidae</taxon>
        <taxon>Eurotiales</taxon>
        <taxon>Trichocomaceae</taxon>
        <taxon>Talaromyces</taxon>
        <taxon>Talaromyces sect. Talaromyces</taxon>
    </lineage>
</organism>
<dbReference type="VEuPathDB" id="FungiDB:TSTA_075780"/>
<dbReference type="RefSeq" id="XP_002341592.1">
    <property type="nucleotide sequence ID" value="XM_002341551.1"/>
</dbReference>
<evidence type="ECO:0000256" key="1">
    <source>
        <dbReference type="ARBA" id="ARBA00023002"/>
    </source>
</evidence>
<evidence type="ECO:0000313" key="3">
    <source>
        <dbReference type="EMBL" id="EED24205.1"/>
    </source>
</evidence>
<keyword evidence="4" id="KW-1185">Reference proteome</keyword>
<dbReference type="GO" id="GO:0050660">
    <property type="term" value="F:flavin adenine dinucleotide binding"/>
    <property type="evidence" value="ECO:0007669"/>
    <property type="project" value="TreeGrafter"/>
</dbReference>
<feature type="compositionally biased region" description="Basic and acidic residues" evidence="2">
    <location>
        <begin position="1"/>
        <end position="11"/>
    </location>
</feature>
<dbReference type="OrthoDB" id="74360at2759"/>
<proteinExistence type="predicted"/>
<dbReference type="eggNOG" id="KOG1399">
    <property type="taxonomic scope" value="Eukaryota"/>
</dbReference>
<accession>B8LVS5</accession>
<dbReference type="GO" id="GO:0004497">
    <property type="term" value="F:monooxygenase activity"/>
    <property type="evidence" value="ECO:0007669"/>
    <property type="project" value="UniProtKB-KW"/>
</dbReference>
<dbReference type="HOGENOM" id="CLU_015676_1_0_1"/>
<dbReference type="InterPro" id="IPR036188">
    <property type="entry name" value="FAD/NAD-bd_sf"/>
</dbReference>
<dbReference type="PANTHER" id="PTHR43539:SF24">
    <property type="entry name" value="FAD_NAD(P)-BINDING DOMAIN-CONTAINING PROTEIN-RELATED"/>
    <property type="match status" value="1"/>
</dbReference>
<dbReference type="PhylomeDB" id="B8LVS5"/>
<dbReference type="PANTHER" id="PTHR43539">
    <property type="entry name" value="FLAVIN-BINDING MONOOXYGENASE-LIKE PROTEIN (AFU_ORTHOLOGUE AFUA_4G09220)"/>
    <property type="match status" value="1"/>
</dbReference>
<evidence type="ECO:0000256" key="2">
    <source>
        <dbReference type="SAM" id="MobiDB-lite"/>
    </source>
</evidence>
<evidence type="ECO:0000313" key="4">
    <source>
        <dbReference type="Proteomes" id="UP000001745"/>
    </source>
</evidence>
<feature type="region of interest" description="Disordered" evidence="2">
    <location>
        <begin position="1"/>
        <end position="29"/>
    </location>
</feature>
<dbReference type="Proteomes" id="UP000001745">
    <property type="component" value="Unassembled WGS sequence"/>
</dbReference>
<keyword evidence="3" id="KW-0503">Monooxygenase</keyword>
<gene>
    <name evidence="3" type="ORF">TSTA_075780</name>
</gene>
<keyword evidence="1" id="KW-0560">Oxidoreductase</keyword>
<dbReference type="GeneID" id="8099942"/>
<dbReference type="EMBL" id="EQ962652">
    <property type="protein sequence ID" value="EED24205.1"/>
    <property type="molecule type" value="Genomic_DNA"/>
</dbReference>
<dbReference type="InParanoid" id="B8LVS5"/>
<dbReference type="SUPFAM" id="SSF51905">
    <property type="entry name" value="FAD/NAD(P)-binding domain"/>
    <property type="match status" value="2"/>
</dbReference>
<dbReference type="Pfam" id="PF13738">
    <property type="entry name" value="Pyr_redox_3"/>
    <property type="match status" value="1"/>
</dbReference>
<dbReference type="OMA" id="FTHMAYL"/>
<dbReference type="STRING" id="441959.B8LVS5"/>
<reference evidence="4" key="1">
    <citation type="journal article" date="2015" name="Genome Announc.">
        <title>Genome sequence of the AIDS-associated pathogen Penicillium marneffei (ATCC18224) and its near taxonomic relative Talaromyces stipitatus (ATCC10500).</title>
        <authorList>
            <person name="Nierman W.C."/>
            <person name="Fedorova-Abrams N.D."/>
            <person name="Andrianopoulos A."/>
        </authorList>
    </citation>
    <scope>NUCLEOTIDE SEQUENCE [LARGE SCALE GENOMIC DNA]</scope>
    <source>
        <strain evidence="4">ATCC 10500 / CBS 375.48 / QM 6759 / NRRL 1006</strain>
    </source>
</reference>
<dbReference type="InterPro" id="IPR050982">
    <property type="entry name" value="Auxin_biosynth/cation_transpt"/>
</dbReference>
<sequence>MATLTEAERKANHVISLPKPPRLSSVSSNENIDPKAIAQQWLTNLETTLSSNNGNITAEHIKSLFHDDSYWRDHIALQWDFRTIHSATNIASFLHEFQPGSQLSNFSLQTSGKYVPHIETPENGVPGVDFISSMFHFETKVGRGTGIFRLTLDDAGKEWKAYIVYTSLQELRGAEEPLGPKRLYGTLDSLPGGSAGGTWKERRERAVKFEGVEPTVLIVGAGQAGLNLGARLQSLGVSALLVDRHERIGDNWRKRYRTLTTHDPAEYTHMAYLPFPKNWPQFTPKDKLGDWFEAYASLMELNVWTNTSVTSASYDDNTSTWTVTVRKPDGFERTLHPKHVVFATGHSGEPKVPTFPGQESFRGIVYHGSQHRDAAEYDVRGKKVIVVGTGNSGHDIAENFYENGADVTMLQRRGTYVLSVDKGIFMLHEGTHDESGPPTEQADIWSASLPYQVAFAFNVHLTRRLSEADKDILEGLAKAGFDVYKGIDESGLLRLYMTRGGGYYIDIGCSQLIADGKIKVHKSPEGIKEFTEHSLLLADGKELEADMVVLATGFDNMRTTVRKVLGDKVADRCQDVWDLDEEGELNAMWRPSGHPNFWYMGGNLALCRIYSKFLALQIKAIEAGLVPAGK</sequence>
<protein>
    <submittedName>
        <fullName evidence="3">Flavin-binding monooxygenase, putative</fullName>
    </submittedName>
</protein>